<evidence type="ECO:0000313" key="21">
    <source>
        <dbReference type="Proteomes" id="UP001500956"/>
    </source>
</evidence>
<keyword evidence="12 17" id="KW-0249">Electron transport</keyword>
<evidence type="ECO:0000256" key="9">
    <source>
        <dbReference type="ARBA" id="ARBA00022723"/>
    </source>
</evidence>
<evidence type="ECO:0000256" key="11">
    <source>
        <dbReference type="ARBA" id="ARBA00022967"/>
    </source>
</evidence>
<keyword evidence="6 17" id="KW-0349">Heme</keyword>
<organism evidence="20 21">
    <name type="scientific">Isoptericola chiayiensis</name>
    <dbReference type="NCBI Taxonomy" id="579446"/>
    <lineage>
        <taxon>Bacteria</taxon>
        <taxon>Bacillati</taxon>
        <taxon>Actinomycetota</taxon>
        <taxon>Actinomycetes</taxon>
        <taxon>Micrococcales</taxon>
        <taxon>Promicromonosporaceae</taxon>
        <taxon>Isoptericola</taxon>
    </lineage>
</organism>
<dbReference type="Proteomes" id="UP001500956">
    <property type="component" value="Unassembled WGS sequence"/>
</dbReference>
<dbReference type="PANTHER" id="PTHR33751:SF13">
    <property type="entry name" value="CYTOCHROME BC1 COMPLEX CYTOCHROME C SUBUNIT"/>
    <property type="match status" value="1"/>
</dbReference>
<dbReference type="InterPro" id="IPR050597">
    <property type="entry name" value="Cytochrome_c_Oxidase_Subunit"/>
</dbReference>
<dbReference type="PANTHER" id="PTHR33751">
    <property type="entry name" value="CBB3-TYPE CYTOCHROME C OXIDASE SUBUNIT FIXP"/>
    <property type="match status" value="1"/>
</dbReference>
<comment type="caution">
    <text evidence="20">The sequence shown here is derived from an EMBL/GenBank/DDBJ whole genome shotgun (WGS) entry which is preliminary data.</text>
</comment>
<keyword evidence="4 17" id="KW-0813">Transport</keyword>
<dbReference type="EMBL" id="BAABID010000008">
    <property type="protein sequence ID" value="GAA4728617.1"/>
    <property type="molecule type" value="Genomic_DNA"/>
</dbReference>
<comment type="subunit">
    <text evidence="17">The cytochrome bc1 complex is composed of a cytochrome b (QcrB), the Rieske iron-sulfur protein (QcrA) and a diheme cytochrome c (QcrC) subunit.</text>
</comment>
<evidence type="ECO:0000256" key="17">
    <source>
        <dbReference type="PIRNR" id="PIRNR000007"/>
    </source>
</evidence>
<dbReference type="PIRSF" id="PIRSF000007">
    <property type="entry name" value="Ubiq_cycred_cyc"/>
    <property type="match status" value="1"/>
</dbReference>
<dbReference type="SUPFAM" id="SSF46626">
    <property type="entry name" value="Cytochrome c"/>
    <property type="match status" value="2"/>
</dbReference>
<evidence type="ECO:0000256" key="8">
    <source>
        <dbReference type="ARBA" id="ARBA00022692"/>
    </source>
</evidence>
<evidence type="ECO:0000259" key="19">
    <source>
        <dbReference type="PROSITE" id="PS51007"/>
    </source>
</evidence>
<evidence type="ECO:0000256" key="14">
    <source>
        <dbReference type="ARBA" id="ARBA00023004"/>
    </source>
</evidence>
<dbReference type="EC" id="7.1.1.8" evidence="2 17"/>
<keyword evidence="8 17" id="KW-0812">Transmembrane</keyword>
<accession>A0ABP8YIE3</accession>
<evidence type="ECO:0000256" key="6">
    <source>
        <dbReference type="ARBA" id="ARBA00022617"/>
    </source>
</evidence>
<reference evidence="21" key="1">
    <citation type="journal article" date="2019" name="Int. J. Syst. Evol. Microbiol.">
        <title>The Global Catalogue of Microorganisms (GCM) 10K type strain sequencing project: providing services to taxonomists for standard genome sequencing and annotation.</title>
        <authorList>
            <consortium name="The Broad Institute Genomics Platform"/>
            <consortium name="The Broad Institute Genome Sequencing Center for Infectious Disease"/>
            <person name="Wu L."/>
            <person name="Ma J."/>
        </authorList>
    </citation>
    <scope>NUCLEOTIDE SEQUENCE [LARGE SCALE GENOMIC DNA]</scope>
    <source>
        <strain evidence="21">JCM 18063</strain>
    </source>
</reference>
<proteinExistence type="predicted"/>
<evidence type="ECO:0000256" key="5">
    <source>
        <dbReference type="ARBA" id="ARBA00022475"/>
    </source>
</evidence>
<feature type="transmembrane region" description="Helical" evidence="17">
    <location>
        <begin position="37"/>
        <end position="57"/>
    </location>
</feature>
<name>A0ABP8YIE3_9MICO</name>
<gene>
    <name evidence="20" type="ORF">GCM10023216_19990</name>
</gene>
<dbReference type="Gene3D" id="1.10.760.10">
    <property type="entry name" value="Cytochrome c-like domain"/>
    <property type="match status" value="2"/>
</dbReference>
<keyword evidence="10" id="KW-0677">Repeat</keyword>
<evidence type="ECO:0000256" key="1">
    <source>
        <dbReference type="ARBA" id="ARBA00004651"/>
    </source>
</evidence>
<protein>
    <recommendedName>
        <fullName evidence="3 17">Cytochrome bc1 complex cytochrome c subunit</fullName>
        <ecNumber evidence="2 17">7.1.1.8</ecNumber>
    </recommendedName>
</protein>
<feature type="domain" description="Cytochrome c" evidence="19">
    <location>
        <begin position="166"/>
        <end position="244"/>
    </location>
</feature>
<keyword evidence="7 17" id="KW-0679">Respiratory chain</keyword>
<evidence type="ECO:0000256" key="10">
    <source>
        <dbReference type="ARBA" id="ARBA00022737"/>
    </source>
</evidence>
<keyword evidence="11 17" id="KW-1278">Translocase</keyword>
<evidence type="ECO:0000256" key="13">
    <source>
        <dbReference type="ARBA" id="ARBA00022989"/>
    </source>
</evidence>
<keyword evidence="5 17" id="KW-1003">Cell membrane</keyword>
<keyword evidence="14 17" id="KW-0408">Iron</keyword>
<dbReference type="InterPro" id="IPR009056">
    <property type="entry name" value="Cyt_c-like_dom"/>
</dbReference>
<comment type="subcellular location">
    <subcellularLocation>
        <location evidence="1 17">Cell membrane</location>
        <topology evidence="1 17">Multi-pass membrane protein</topology>
    </subcellularLocation>
</comment>
<dbReference type="PROSITE" id="PS51007">
    <property type="entry name" value="CYTC"/>
    <property type="match status" value="2"/>
</dbReference>
<feature type="domain" description="Cytochrome c" evidence="19">
    <location>
        <begin position="71"/>
        <end position="150"/>
    </location>
</feature>
<evidence type="ECO:0000313" key="20">
    <source>
        <dbReference type="EMBL" id="GAA4728617.1"/>
    </source>
</evidence>
<evidence type="ECO:0000256" key="3">
    <source>
        <dbReference type="ARBA" id="ARBA00017819"/>
    </source>
</evidence>
<keyword evidence="21" id="KW-1185">Reference proteome</keyword>
<evidence type="ECO:0000256" key="4">
    <source>
        <dbReference type="ARBA" id="ARBA00022448"/>
    </source>
</evidence>
<dbReference type="Pfam" id="PF00034">
    <property type="entry name" value="Cytochrom_C"/>
    <property type="match status" value="1"/>
</dbReference>
<evidence type="ECO:0000256" key="12">
    <source>
        <dbReference type="ARBA" id="ARBA00022982"/>
    </source>
</evidence>
<keyword evidence="13 17" id="KW-1133">Transmembrane helix</keyword>
<dbReference type="Pfam" id="PF13442">
    <property type="entry name" value="Cytochrome_CBB3"/>
    <property type="match status" value="1"/>
</dbReference>
<keyword evidence="15 17" id="KW-0472">Membrane</keyword>
<evidence type="ECO:0000256" key="7">
    <source>
        <dbReference type="ARBA" id="ARBA00022660"/>
    </source>
</evidence>
<evidence type="ECO:0000256" key="16">
    <source>
        <dbReference type="ARBA" id="ARBA00029351"/>
    </source>
</evidence>
<feature type="transmembrane region" description="Helical" evidence="17">
    <location>
        <begin position="263"/>
        <end position="282"/>
    </location>
</feature>
<evidence type="ECO:0000256" key="18">
    <source>
        <dbReference type="SAM" id="MobiDB-lite"/>
    </source>
</evidence>
<keyword evidence="9 17" id="KW-0479">Metal-binding</keyword>
<dbReference type="InterPro" id="IPR009152">
    <property type="entry name" value="bc1_cytC-su"/>
</dbReference>
<feature type="region of interest" description="Disordered" evidence="18">
    <location>
        <begin position="1"/>
        <end position="20"/>
    </location>
</feature>
<evidence type="ECO:0000256" key="2">
    <source>
        <dbReference type="ARBA" id="ARBA00012951"/>
    </source>
</evidence>
<evidence type="ECO:0000256" key="15">
    <source>
        <dbReference type="ARBA" id="ARBA00023136"/>
    </source>
</evidence>
<sequence>MTPPRVGADADPEPLHHPPRDEDIFVKALAARRHHRAAPVVLMLLALLLTGGVYAVLAPSSATADTASTANDVEEGERLFQANCATCHGPDAEGTSEAPSLVGVGAAAVDFQVSTGRMPMQANGPQALQKPRQMDEEQTAQLAAYVASLGPGPEIPTDEMVDAEAGDASNGALIFRTNCAMCHNAVGAGGALSEGKFAPALYDVSERNIYQAMATGPQSMPVFNDATITPDEKRDVIAYLVEQRDGSAGGLSLGSLGPVSEGLWAWVVGLGLMIGAAVWIGAKSS</sequence>
<dbReference type="InterPro" id="IPR036909">
    <property type="entry name" value="Cyt_c-like_dom_sf"/>
</dbReference>
<comment type="catalytic activity">
    <reaction evidence="16 17">
        <text>a quinol + 2 Fe(III)-[cytochrome c](out) = a quinone + 2 Fe(II)-[cytochrome c](out) + 2 H(+)(out)</text>
        <dbReference type="Rhea" id="RHEA:11484"/>
        <dbReference type="Rhea" id="RHEA-COMP:10350"/>
        <dbReference type="Rhea" id="RHEA-COMP:14399"/>
        <dbReference type="ChEBI" id="CHEBI:15378"/>
        <dbReference type="ChEBI" id="CHEBI:24646"/>
        <dbReference type="ChEBI" id="CHEBI:29033"/>
        <dbReference type="ChEBI" id="CHEBI:29034"/>
        <dbReference type="ChEBI" id="CHEBI:132124"/>
        <dbReference type="EC" id="7.1.1.8"/>
    </reaction>
</comment>